<feature type="compositionally biased region" description="Polar residues" evidence="2">
    <location>
        <begin position="108"/>
        <end position="122"/>
    </location>
</feature>
<evidence type="ECO:0008006" key="5">
    <source>
        <dbReference type="Google" id="ProtNLM"/>
    </source>
</evidence>
<protein>
    <recommendedName>
        <fullName evidence="5">Nuclear segregation protein Bfr1</fullName>
    </recommendedName>
</protein>
<feature type="compositionally biased region" description="Basic and acidic residues" evidence="2">
    <location>
        <begin position="93"/>
        <end position="105"/>
    </location>
</feature>
<dbReference type="GO" id="GO:0008298">
    <property type="term" value="P:intracellular mRNA localization"/>
    <property type="evidence" value="ECO:0007669"/>
    <property type="project" value="TreeGrafter"/>
</dbReference>
<feature type="compositionally biased region" description="Polar residues" evidence="2">
    <location>
        <begin position="133"/>
        <end position="145"/>
    </location>
</feature>
<keyword evidence="4" id="KW-1185">Reference proteome</keyword>
<dbReference type="GO" id="GO:0003729">
    <property type="term" value="F:mRNA binding"/>
    <property type="evidence" value="ECO:0007669"/>
    <property type="project" value="TreeGrafter"/>
</dbReference>
<proteinExistence type="predicted"/>
<dbReference type="GO" id="GO:0005783">
    <property type="term" value="C:endoplasmic reticulum"/>
    <property type="evidence" value="ECO:0007669"/>
    <property type="project" value="TreeGrafter"/>
</dbReference>
<dbReference type="GO" id="GO:0042175">
    <property type="term" value="C:nuclear outer membrane-endoplasmic reticulum membrane network"/>
    <property type="evidence" value="ECO:0007669"/>
    <property type="project" value="TreeGrafter"/>
</dbReference>
<feature type="coiled-coil region" evidence="1">
    <location>
        <begin position="465"/>
        <end position="500"/>
    </location>
</feature>
<evidence type="ECO:0000256" key="2">
    <source>
        <dbReference type="SAM" id="MobiDB-lite"/>
    </source>
</evidence>
<organism evidence="3 4">
    <name type="scientific">Drechslerella dactyloides</name>
    <name type="common">Nematode-trapping fungus</name>
    <name type="synonym">Arthrobotrys dactyloides</name>
    <dbReference type="NCBI Taxonomy" id="74499"/>
    <lineage>
        <taxon>Eukaryota</taxon>
        <taxon>Fungi</taxon>
        <taxon>Dikarya</taxon>
        <taxon>Ascomycota</taxon>
        <taxon>Pezizomycotina</taxon>
        <taxon>Orbiliomycetes</taxon>
        <taxon>Orbiliales</taxon>
        <taxon>Orbiliaceae</taxon>
        <taxon>Drechslerella</taxon>
    </lineage>
</organism>
<dbReference type="AlphaFoldDB" id="A0AAD6NFP9"/>
<gene>
    <name evidence="3" type="ORF">Dda_8902</name>
</gene>
<reference evidence="3" key="1">
    <citation type="submission" date="2023-01" db="EMBL/GenBank/DDBJ databases">
        <title>The chitinases involved in constricting ring structure development in the nematode-trapping fungus Drechslerella dactyloides.</title>
        <authorList>
            <person name="Wang R."/>
            <person name="Zhang L."/>
            <person name="Tang P."/>
            <person name="Li S."/>
            <person name="Liang L."/>
        </authorList>
    </citation>
    <scope>NUCLEOTIDE SEQUENCE</scope>
    <source>
        <strain evidence="3">YMF1.00031</strain>
    </source>
</reference>
<comment type="caution">
    <text evidence="3">The sequence shown here is derived from an EMBL/GenBank/DDBJ whole genome shotgun (WGS) entry which is preliminary data.</text>
</comment>
<keyword evidence="1" id="KW-0175">Coiled coil</keyword>
<dbReference type="PANTHER" id="PTHR31027">
    <property type="entry name" value="NUCLEAR SEGREGATION PROTEIN BFR1"/>
    <property type="match status" value="1"/>
</dbReference>
<dbReference type="GO" id="GO:1990904">
    <property type="term" value="C:ribonucleoprotein complex"/>
    <property type="evidence" value="ECO:0007669"/>
    <property type="project" value="TreeGrafter"/>
</dbReference>
<feature type="coiled-coil region" evidence="1">
    <location>
        <begin position="309"/>
        <end position="343"/>
    </location>
</feature>
<dbReference type="PANTHER" id="PTHR31027:SF2">
    <property type="entry name" value="LEBERCILIN DOMAIN-CONTAINING PROTEIN"/>
    <property type="match status" value="1"/>
</dbReference>
<feature type="compositionally biased region" description="Basic residues" evidence="2">
    <location>
        <begin position="413"/>
        <end position="422"/>
    </location>
</feature>
<feature type="region of interest" description="Disordered" evidence="2">
    <location>
        <begin position="410"/>
        <end position="433"/>
    </location>
</feature>
<dbReference type="EMBL" id="JAQGDS010000013">
    <property type="protein sequence ID" value="KAJ6256402.1"/>
    <property type="molecule type" value="Genomic_DNA"/>
</dbReference>
<evidence type="ECO:0000313" key="3">
    <source>
        <dbReference type="EMBL" id="KAJ6256402.1"/>
    </source>
</evidence>
<sequence>MADVKPEKPEKPDEGKFQGELSKLQKEHEGLMKNLVGTPGARRLSWRSMQAIKREDGERMKGVRLQVGSSWGYAAARQREPADAPSSNAPLRDVYHNDVKAKLDLSKPASSSGPQTPAQQRQAALRKELSEIRATQSSKKSSKQNLFERQKALNDSITSKIAAQKLARAKVPYKSTDEIDDAIARLEAKVEAGNMKLVDERRTLESISQMKKQKKSFAAFDETEAAIAKDRASLADIRKQLDDPEAKALSDRFTEITKELDSIKAEQDGVFQNLNSLRDERTKWQKEQQDKFQEIKALKDAYYSQKAAHREYEQEAWKVRREKQRAEREAYEKKKKMDVANELLEQASFKAFTSEIHTCENLIAFLDPSSAVKKTDGPVSQFKASVGRTVTAEPKGMKVLKKDEEDYFIGGNSKKKGGKKGKAGSGEAASSAGPAKFSLSIGILEELAKVDVAPPSSQEDVPGVIEKLKGKLEHYKENQEKVTQENITKAKARIAELEKAGKLEDAMADLSVADQA</sequence>
<evidence type="ECO:0000256" key="1">
    <source>
        <dbReference type="SAM" id="Coils"/>
    </source>
</evidence>
<name>A0AAD6NFP9_DREDA</name>
<evidence type="ECO:0000313" key="4">
    <source>
        <dbReference type="Proteomes" id="UP001221413"/>
    </source>
</evidence>
<dbReference type="Proteomes" id="UP001221413">
    <property type="component" value="Unassembled WGS sequence"/>
</dbReference>
<dbReference type="InterPro" id="IPR039604">
    <property type="entry name" value="Bfr1"/>
</dbReference>
<accession>A0AAD6NFP9</accession>
<feature type="region of interest" description="Disordered" evidence="2">
    <location>
        <begin position="74"/>
        <end position="146"/>
    </location>
</feature>